<keyword evidence="2" id="KW-1185">Reference proteome</keyword>
<name>A0ABY0VAR4_9ACTO</name>
<organism evidence="1 2">
    <name type="scientific">Schaalia radingae</name>
    <dbReference type="NCBI Taxonomy" id="131110"/>
    <lineage>
        <taxon>Bacteria</taxon>
        <taxon>Bacillati</taxon>
        <taxon>Actinomycetota</taxon>
        <taxon>Actinomycetes</taxon>
        <taxon>Actinomycetales</taxon>
        <taxon>Actinomycetaceae</taxon>
        <taxon>Schaalia</taxon>
    </lineage>
</organism>
<gene>
    <name evidence="1" type="ORF">SAMN04489714_1810</name>
</gene>
<accession>A0ABY0VAR4</accession>
<proteinExistence type="predicted"/>
<dbReference type="RefSeq" id="WP_141757415.1">
    <property type="nucleotide sequence ID" value="NZ_LT629792.1"/>
</dbReference>
<protein>
    <submittedName>
        <fullName evidence="1">Uncharacterized protein</fullName>
    </submittedName>
</protein>
<sequence>MDDVDFQQAKAMYIAARKNERARIRSALQVAGFQVKSGNNAGQGLRSYTSGGRLLPPFDLSNWMWIEAQRDGVCKTPVQRIIGNRTDNRRHWQHHERYSFICRQYQPAMHERSHPQLCAKLIVDTCSCRAYSQSFSLANAQSLHALESKDISS</sequence>
<reference evidence="1 2" key="1">
    <citation type="submission" date="2016-10" db="EMBL/GenBank/DDBJ databases">
        <authorList>
            <person name="Varghese N."/>
            <person name="Submissions S."/>
        </authorList>
    </citation>
    <scope>NUCLEOTIDE SEQUENCE [LARGE SCALE GENOMIC DNA]</scope>
    <source>
        <strain evidence="1 2">DSM 9169</strain>
    </source>
</reference>
<dbReference type="Proteomes" id="UP000198976">
    <property type="component" value="Chromosome I"/>
</dbReference>
<evidence type="ECO:0000313" key="1">
    <source>
        <dbReference type="EMBL" id="SDU04300.1"/>
    </source>
</evidence>
<dbReference type="EMBL" id="LT629792">
    <property type="protein sequence ID" value="SDU04300.1"/>
    <property type="molecule type" value="Genomic_DNA"/>
</dbReference>
<evidence type="ECO:0000313" key="2">
    <source>
        <dbReference type="Proteomes" id="UP000198976"/>
    </source>
</evidence>